<dbReference type="Proteomes" id="UP000324832">
    <property type="component" value="Unassembled WGS sequence"/>
</dbReference>
<evidence type="ECO:0008006" key="3">
    <source>
        <dbReference type="Google" id="ProtNLM"/>
    </source>
</evidence>
<organism evidence="1 2">
    <name type="scientific">Leptidea sinapis</name>
    <dbReference type="NCBI Taxonomy" id="189913"/>
    <lineage>
        <taxon>Eukaryota</taxon>
        <taxon>Metazoa</taxon>
        <taxon>Ecdysozoa</taxon>
        <taxon>Arthropoda</taxon>
        <taxon>Hexapoda</taxon>
        <taxon>Insecta</taxon>
        <taxon>Pterygota</taxon>
        <taxon>Neoptera</taxon>
        <taxon>Endopterygota</taxon>
        <taxon>Lepidoptera</taxon>
        <taxon>Glossata</taxon>
        <taxon>Ditrysia</taxon>
        <taxon>Papilionoidea</taxon>
        <taxon>Pieridae</taxon>
        <taxon>Dismorphiinae</taxon>
        <taxon>Leptidea</taxon>
    </lineage>
</organism>
<gene>
    <name evidence="1" type="ORF">LSINAPIS_LOCUS12647</name>
</gene>
<feature type="non-terminal residue" evidence="1">
    <location>
        <position position="98"/>
    </location>
</feature>
<keyword evidence="2" id="KW-1185">Reference proteome</keyword>
<dbReference type="AlphaFoldDB" id="A0A5E4QXQ5"/>
<protein>
    <recommendedName>
        <fullName evidence="3">BRCT domain-containing protein</fullName>
    </recommendedName>
</protein>
<proteinExistence type="predicted"/>
<dbReference type="SUPFAM" id="SSF52113">
    <property type="entry name" value="BRCT domain"/>
    <property type="match status" value="1"/>
</dbReference>
<dbReference type="InterPro" id="IPR036420">
    <property type="entry name" value="BRCT_dom_sf"/>
</dbReference>
<reference evidence="1 2" key="1">
    <citation type="submission" date="2017-07" db="EMBL/GenBank/DDBJ databases">
        <authorList>
            <person name="Talla V."/>
            <person name="Backstrom N."/>
        </authorList>
    </citation>
    <scope>NUCLEOTIDE SEQUENCE [LARGE SCALE GENOMIC DNA]</scope>
</reference>
<name>A0A5E4QXQ5_9NEOP</name>
<dbReference type="EMBL" id="FZQP02006088">
    <property type="protein sequence ID" value="VVD02429.1"/>
    <property type="molecule type" value="Genomic_DNA"/>
</dbReference>
<accession>A0A5E4QXQ5</accession>
<evidence type="ECO:0000313" key="2">
    <source>
        <dbReference type="Proteomes" id="UP000324832"/>
    </source>
</evidence>
<feature type="non-terminal residue" evidence="1">
    <location>
        <position position="1"/>
    </location>
</feature>
<dbReference type="Gene3D" id="3.40.50.10190">
    <property type="entry name" value="BRCT domain"/>
    <property type="match status" value="1"/>
</dbReference>
<evidence type="ECO:0000313" key="1">
    <source>
        <dbReference type="EMBL" id="VVD02429.1"/>
    </source>
</evidence>
<sequence>DGVTGDKYKAALEYGKWCVVPAWVVQSAERGVALPFSQFRVAGASTSSPLPEHRLPDMKVWKGKERPYSSDDIEEIGENDWMVKEKDKVWKRLEEPFI</sequence>